<evidence type="ECO:0000313" key="3">
    <source>
        <dbReference type="Proteomes" id="UP000639338"/>
    </source>
</evidence>
<dbReference type="OrthoDB" id="6575965at2759"/>
<name>A0A834XYD3_APHGI</name>
<evidence type="ECO:0000313" key="2">
    <source>
        <dbReference type="EMBL" id="KAF7993937.1"/>
    </source>
</evidence>
<feature type="region of interest" description="Disordered" evidence="1">
    <location>
        <begin position="57"/>
        <end position="80"/>
    </location>
</feature>
<keyword evidence="3" id="KW-1185">Reference proteome</keyword>
<accession>A0A834XYD3</accession>
<protein>
    <submittedName>
        <fullName evidence="2">Uncharacterized protein</fullName>
    </submittedName>
</protein>
<organism evidence="2 3">
    <name type="scientific">Aphidius gifuensis</name>
    <name type="common">Parasitoid wasp</name>
    <dbReference type="NCBI Taxonomy" id="684658"/>
    <lineage>
        <taxon>Eukaryota</taxon>
        <taxon>Metazoa</taxon>
        <taxon>Ecdysozoa</taxon>
        <taxon>Arthropoda</taxon>
        <taxon>Hexapoda</taxon>
        <taxon>Insecta</taxon>
        <taxon>Pterygota</taxon>
        <taxon>Neoptera</taxon>
        <taxon>Endopterygota</taxon>
        <taxon>Hymenoptera</taxon>
        <taxon>Apocrita</taxon>
        <taxon>Ichneumonoidea</taxon>
        <taxon>Braconidae</taxon>
        <taxon>Aphidiinae</taxon>
        <taxon>Aphidius</taxon>
    </lineage>
</organism>
<dbReference type="EMBL" id="JACMRX010000003">
    <property type="protein sequence ID" value="KAF7993937.1"/>
    <property type="molecule type" value="Genomic_DNA"/>
</dbReference>
<dbReference type="Proteomes" id="UP000639338">
    <property type="component" value="Unassembled WGS sequence"/>
</dbReference>
<dbReference type="AlphaFoldDB" id="A0A834XYD3"/>
<proteinExistence type="predicted"/>
<gene>
    <name evidence="2" type="ORF">HCN44_011206</name>
</gene>
<evidence type="ECO:0000256" key="1">
    <source>
        <dbReference type="SAM" id="MobiDB-lite"/>
    </source>
</evidence>
<reference evidence="2 3" key="1">
    <citation type="submission" date="2020-08" db="EMBL/GenBank/DDBJ databases">
        <title>Aphidius gifuensis genome sequencing and assembly.</title>
        <authorList>
            <person name="Du Z."/>
        </authorList>
    </citation>
    <scope>NUCLEOTIDE SEQUENCE [LARGE SCALE GENOMIC DNA]</scope>
    <source>
        <strain evidence="2">YNYX2018</strain>
        <tissue evidence="2">Adults</tissue>
    </source>
</reference>
<comment type="caution">
    <text evidence="2">The sequence shown here is derived from an EMBL/GenBank/DDBJ whole genome shotgun (WGS) entry which is preliminary data.</text>
</comment>
<sequence>MNTKMSLTFKSPVMDDEDKNLMTGSLEDRKEAFKKDEELMRETTKFVTDVIETATSEASKKKLEAQDGDTNEGSRLKGGNIINGWNNRARGFCNRILNALCPCFTNNELFAWTPYKYSFTRP</sequence>